<dbReference type="SUPFAM" id="SSF52467">
    <property type="entry name" value="DHS-like NAD/FAD-binding domain"/>
    <property type="match status" value="1"/>
</dbReference>
<evidence type="ECO:0000313" key="6">
    <source>
        <dbReference type="Proteomes" id="UP000298460"/>
    </source>
</evidence>
<sequence>MAEVWVYVETTNLGEIEFVSMELLEEGVKIANTLGSKMYAVVFGHKINDNVVGKISQYGADGALLLDLPELEQYTTDAYGQAMVELVQSRQPSIILLGATPDGSDLAARVAAFLRVGLVCDCTDFKLDAQGRLKMIKQIYGGRAQATFVTKGNPQIITVRENSIGLGRPGQIKQISVEHPKVMINLSQVRTKVVRYLKGDPRTIDLEEAEIILAGGHGVSGSDQWQQMQKLADALGATLGGSRMAMDAGNIPRERLVGQTGKTVRPKLYMSIGISGASQHVGGMKESGKIIAVNKDPFAPMMKLADLQIEADSADLLPVLAAELELRKRKKEISEGSVLSASGI</sequence>
<proteinExistence type="inferred from homology"/>
<keyword evidence="6" id="KW-1185">Reference proteome</keyword>
<organism evidence="5 6">
    <name type="scientific">Desulfosporosinus fructosivorans</name>
    <dbReference type="NCBI Taxonomy" id="2018669"/>
    <lineage>
        <taxon>Bacteria</taxon>
        <taxon>Bacillati</taxon>
        <taxon>Bacillota</taxon>
        <taxon>Clostridia</taxon>
        <taxon>Eubacteriales</taxon>
        <taxon>Desulfitobacteriaceae</taxon>
        <taxon>Desulfosporosinus</taxon>
    </lineage>
</organism>
<evidence type="ECO:0000256" key="2">
    <source>
        <dbReference type="ARBA" id="ARBA00022630"/>
    </source>
</evidence>
<dbReference type="CDD" id="cd01715">
    <property type="entry name" value="ETF_alpha"/>
    <property type="match status" value="1"/>
</dbReference>
<comment type="cofactor">
    <cofactor evidence="3">
        <name>FAD</name>
        <dbReference type="ChEBI" id="CHEBI:57692"/>
    </cofactor>
    <text evidence="3">Binds 1 FAD per dimer.</text>
</comment>
<dbReference type="InterPro" id="IPR014731">
    <property type="entry name" value="ETF_asu_C"/>
</dbReference>
<keyword evidence="2" id="KW-0285">Flavoprotein</keyword>
<dbReference type="GO" id="GO:0009055">
    <property type="term" value="F:electron transfer activity"/>
    <property type="evidence" value="ECO:0007669"/>
    <property type="project" value="InterPro"/>
</dbReference>
<feature type="domain" description="Electron transfer flavoprotein alpha/beta-subunit N-terminal" evidence="4">
    <location>
        <begin position="4"/>
        <end position="193"/>
    </location>
</feature>
<dbReference type="Pfam" id="PF00766">
    <property type="entry name" value="ETF_alpha"/>
    <property type="match status" value="1"/>
</dbReference>
<accession>A0A4Z0RAK6</accession>
<dbReference type="AlphaFoldDB" id="A0A4Z0RAK6"/>
<dbReference type="InterPro" id="IPR033947">
    <property type="entry name" value="ETF_alpha_N"/>
</dbReference>
<dbReference type="GO" id="GO:0050660">
    <property type="term" value="F:flavin adenine dinucleotide binding"/>
    <property type="evidence" value="ECO:0007669"/>
    <property type="project" value="InterPro"/>
</dbReference>
<feature type="binding site" evidence="3">
    <location>
        <position position="294"/>
    </location>
    <ligand>
        <name>FAD</name>
        <dbReference type="ChEBI" id="CHEBI:57692"/>
    </ligand>
</feature>
<feature type="binding site" evidence="3">
    <location>
        <begin position="242"/>
        <end position="243"/>
    </location>
    <ligand>
        <name>FAD</name>
        <dbReference type="ChEBI" id="CHEBI:57692"/>
    </ligand>
</feature>
<dbReference type="PANTHER" id="PTHR43153:SF1">
    <property type="entry name" value="ELECTRON TRANSFER FLAVOPROTEIN SUBUNIT ALPHA, MITOCHONDRIAL"/>
    <property type="match status" value="1"/>
</dbReference>
<dbReference type="SUPFAM" id="SSF52402">
    <property type="entry name" value="Adenine nucleotide alpha hydrolases-like"/>
    <property type="match status" value="1"/>
</dbReference>
<dbReference type="EMBL" id="SPQQ01000002">
    <property type="protein sequence ID" value="TGE39309.1"/>
    <property type="molecule type" value="Genomic_DNA"/>
</dbReference>
<evidence type="ECO:0000256" key="1">
    <source>
        <dbReference type="ARBA" id="ARBA00005817"/>
    </source>
</evidence>
<reference evidence="5 6" key="1">
    <citation type="submission" date="2019-03" db="EMBL/GenBank/DDBJ databases">
        <title>Draft Genome Sequence of Desulfosporosinus fructosivorans Strain 63.6F, Isolated from Marine Sediment in the Baltic Sea.</title>
        <authorList>
            <person name="Hausmann B."/>
            <person name="Vandieken V."/>
            <person name="Pjevac P."/>
            <person name="Schreck K."/>
            <person name="Herbold C.W."/>
            <person name="Loy A."/>
        </authorList>
    </citation>
    <scope>NUCLEOTIDE SEQUENCE [LARGE SCALE GENOMIC DNA]</scope>
    <source>
        <strain evidence="5 6">63.6F</strain>
    </source>
</reference>
<dbReference type="Pfam" id="PF01012">
    <property type="entry name" value="ETF"/>
    <property type="match status" value="1"/>
</dbReference>
<protein>
    <submittedName>
        <fullName evidence="5">Electron transfer flavoprotein subunit alpha/FixB family protein</fullName>
    </submittedName>
</protein>
<dbReference type="SMART" id="SM00893">
    <property type="entry name" value="ETF"/>
    <property type="match status" value="1"/>
</dbReference>
<comment type="caution">
    <text evidence="5">The sequence shown here is derived from an EMBL/GenBank/DDBJ whole genome shotgun (WGS) entry which is preliminary data.</text>
</comment>
<dbReference type="Gene3D" id="3.40.50.620">
    <property type="entry name" value="HUPs"/>
    <property type="match status" value="1"/>
</dbReference>
<keyword evidence="3" id="KW-0274">FAD</keyword>
<dbReference type="OrthoDB" id="9770286at2"/>
<dbReference type="Proteomes" id="UP000298460">
    <property type="component" value="Unassembled WGS sequence"/>
</dbReference>
<feature type="binding site" evidence="3">
    <location>
        <begin position="273"/>
        <end position="280"/>
    </location>
    <ligand>
        <name>FAD</name>
        <dbReference type="ChEBI" id="CHEBI:57692"/>
    </ligand>
</feature>
<dbReference type="InterPro" id="IPR029035">
    <property type="entry name" value="DHS-like_NAD/FAD-binding_dom"/>
</dbReference>
<evidence type="ECO:0000256" key="3">
    <source>
        <dbReference type="PIRSR" id="PIRSR000089-1"/>
    </source>
</evidence>
<comment type="similarity">
    <text evidence="1">Belongs to the ETF alpha-subunit/FixB family.</text>
</comment>
<dbReference type="PANTHER" id="PTHR43153">
    <property type="entry name" value="ELECTRON TRANSFER FLAVOPROTEIN ALPHA"/>
    <property type="match status" value="1"/>
</dbReference>
<dbReference type="RefSeq" id="WP_135545804.1">
    <property type="nucleotide sequence ID" value="NZ_SPQQ01000002.1"/>
</dbReference>
<gene>
    <name evidence="5" type="ORF">E4K67_07690</name>
</gene>
<dbReference type="InterPro" id="IPR014730">
    <property type="entry name" value="ETF_a/b_N"/>
</dbReference>
<evidence type="ECO:0000313" key="5">
    <source>
        <dbReference type="EMBL" id="TGE39309.1"/>
    </source>
</evidence>
<dbReference type="Gene3D" id="3.40.50.1220">
    <property type="entry name" value="TPP-binding domain"/>
    <property type="match status" value="1"/>
</dbReference>
<dbReference type="InterPro" id="IPR014729">
    <property type="entry name" value="Rossmann-like_a/b/a_fold"/>
</dbReference>
<dbReference type="PIRSF" id="PIRSF000089">
    <property type="entry name" value="Electra_flavoP_a"/>
    <property type="match status" value="1"/>
</dbReference>
<name>A0A4Z0RAK6_9FIRM</name>
<dbReference type="GO" id="GO:0033539">
    <property type="term" value="P:fatty acid beta-oxidation using acyl-CoA dehydrogenase"/>
    <property type="evidence" value="ECO:0007669"/>
    <property type="project" value="TreeGrafter"/>
</dbReference>
<dbReference type="InterPro" id="IPR001308">
    <property type="entry name" value="ETF_a/FixB"/>
</dbReference>
<evidence type="ECO:0000259" key="4">
    <source>
        <dbReference type="SMART" id="SM00893"/>
    </source>
</evidence>